<dbReference type="eggNOG" id="COG1733">
    <property type="taxonomic scope" value="Bacteria"/>
</dbReference>
<gene>
    <name evidence="6" type="ORF">ABI_28670</name>
</gene>
<keyword evidence="7" id="KW-1185">Reference proteome</keyword>
<organism evidence="6 7">
    <name type="scientific">Asticcacaulis biprosthecium C19</name>
    <dbReference type="NCBI Taxonomy" id="715226"/>
    <lineage>
        <taxon>Bacteria</taxon>
        <taxon>Pseudomonadati</taxon>
        <taxon>Pseudomonadota</taxon>
        <taxon>Alphaproteobacteria</taxon>
        <taxon>Caulobacterales</taxon>
        <taxon>Caulobacteraceae</taxon>
        <taxon>Asticcacaulis</taxon>
    </lineage>
</organism>
<dbReference type="AlphaFoldDB" id="F4QML0"/>
<sequence length="138" mass="15765">MIIRDSFKGIARFEQWQESLGMARNVLAARLKHLVAHGIFEMRIYCERPKRHEYLLTDKGHELRPMILHMMDWGKRNVYGEEVPATGLIHSCGHELHPVSHCAHCQEALKRGDVTERLNPGAPSIGQLYERTPEGAEG</sequence>
<dbReference type="PANTHER" id="PTHR33204:SF18">
    <property type="entry name" value="TRANSCRIPTIONAL REGULATORY PROTEIN"/>
    <property type="match status" value="1"/>
</dbReference>
<feature type="region of interest" description="Disordered" evidence="4">
    <location>
        <begin position="116"/>
        <end position="138"/>
    </location>
</feature>
<keyword evidence="1" id="KW-0805">Transcription regulation</keyword>
<feature type="domain" description="HTH hxlR-type" evidence="5">
    <location>
        <begin position="1"/>
        <end position="82"/>
    </location>
</feature>
<name>F4QML0_9CAUL</name>
<evidence type="ECO:0000313" key="7">
    <source>
        <dbReference type="Proteomes" id="UP000006512"/>
    </source>
</evidence>
<dbReference type="InterPro" id="IPR036388">
    <property type="entry name" value="WH-like_DNA-bd_sf"/>
</dbReference>
<dbReference type="Pfam" id="PF01638">
    <property type="entry name" value="HxlR"/>
    <property type="match status" value="1"/>
</dbReference>
<keyword evidence="3" id="KW-0804">Transcription</keyword>
<dbReference type="InterPro" id="IPR002577">
    <property type="entry name" value="HTH_HxlR"/>
</dbReference>
<dbReference type="PANTHER" id="PTHR33204">
    <property type="entry name" value="TRANSCRIPTIONAL REGULATOR, MARR FAMILY"/>
    <property type="match status" value="1"/>
</dbReference>
<keyword evidence="2" id="KW-0238">DNA-binding</keyword>
<dbReference type="STRING" id="715226.ABI_28670"/>
<dbReference type="HOGENOM" id="CLU_111585_0_0_5"/>
<evidence type="ECO:0000256" key="4">
    <source>
        <dbReference type="SAM" id="MobiDB-lite"/>
    </source>
</evidence>
<reference evidence="7" key="1">
    <citation type="submission" date="2011-03" db="EMBL/GenBank/DDBJ databases">
        <title>Draft genome sequence of Brevundimonas diminuta.</title>
        <authorList>
            <person name="Brown P.J.B."/>
            <person name="Buechlein A."/>
            <person name="Hemmerich C."/>
            <person name="Brun Y.V."/>
        </authorList>
    </citation>
    <scope>NUCLEOTIDE SEQUENCE [LARGE SCALE GENOMIC DNA]</scope>
    <source>
        <strain evidence="7">C19</strain>
    </source>
</reference>
<proteinExistence type="predicted"/>
<protein>
    <submittedName>
        <fullName evidence="6">HxlR-like helix-turn-helix family protein</fullName>
    </submittedName>
</protein>
<dbReference type="EMBL" id="GL883078">
    <property type="protein sequence ID" value="EGF91451.1"/>
    <property type="molecule type" value="Genomic_DNA"/>
</dbReference>
<accession>F4QML0</accession>
<dbReference type="Gene3D" id="1.10.10.10">
    <property type="entry name" value="Winged helix-like DNA-binding domain superfamily/Winged helix DNA-binding domain"/>
    <property type="match status" value="1"/>
</dbReference>
<dbReference type="Proteomes" id="UP000006512">
    <property type="component" value="Unassembled WGS sequence"/>
</dbReference>
<evidence type="ECO:0000313" key="6">
    <source>
        <dbReference type="EMBL" id="EGF91451.1"/>
    </source>
</evidence>
<dbReference type="InterPro" id="IPR036390">
    <property type="entry name" value="WH_DNA-bd_sf"/>
</dbReference>
<evidence type="ECO:0000256" key="2">
    <source>
        <dbReference type="ARBA" id="ARBA00023125"/>
    </source>
</evidence>
<evidence type="ECO:0000256" key="3">
    <source>
        <dbReference type="ARBA" id="ARBA00023163"/>
    </source>
</evidence>
<evidence type="ECO:0000256" key="1">
    <source>
        <dbReference type="ARBA" id="ARBA00023015"/>
    </source>
</evidence>
<evidence type="ECO:0000259" key="5">
    <source>
        <dbReference type="PROSITE" id="PS51118"/>
    </source>
</evidence>
<dbReference type="GO" id="GO:0003677">
    <property type="term" value="F:DNA binding"/>
    <property type="evidence" value="ECO:0007669"/>
    <property type="project" value="UniProtKB-KW"/>
</dbReference>
<dbReference type="PROSITE" id="PS51118">
    <property type="entry name" value="HTH_HXLR"/>
    <property type="match status" value="1"/>
</dbReference>
<dbReference type="SUPFAM" id="SSF46785">
    <property type="entry name" value="Winged helix' DNA-binding domain"/>
    <property type="match status" value="1"/>
</dbReference>